<keyword evidence="9" id="KW-1185">Reference proteome</keyword>
<dbReference type="EC" id="2.1.1.80" evidence="2"/>
<dbReference type="InterPro" id="IPR000780">
    <property type="entry name" value="CheR_MeTrfase"/>
</dbReference>
<dbReference type="InterPro" id="IPR022642">
    <property type="entry name" value="CheR_C"/>
</dbReference>
<evidence type="ECO:0000256" key="6">
    <source>
        <dbReference type="SAM" id="MobiDB-lite"/>
    </source>
</evidence>
<dbReference type="InterPro" id="IPR036804">
    <property type="entry name" value="CheR_N_sf"/>
</dbReference>
<comment type="caution">
    <text evidence="8">The sequence shown here is derived from an EMBL/GenBank/DDBJ whole genome shotgun (WGS) entry which is preliminary data.</text>
</comment>
<proteinExistence type="predicted"/>
<feature type="compositionally biased region" description="Low complexity" evidence="6">
    <location>
        <begin position="306"/>
        <end position="320"/>
    </location>
</feature>
<dbReference type="Gene3D" id="1.10.155.10">
    <property type="entry name" value="Chemotaxis receptor methyltransferase CheR, N-terminal domain"/>
    <property type="match status" value="1"/>
</dbReference>
<dbReference type="PANTHER" id="PTHR24422:SF10">
    <property type="entry name" value="CHEMOTAXIS PROTEIN METHYLTRANSFERASE 2"/>
    <property type="match status" value="1"/>
</dbReference>
<dbReference type="Pfam" id="PF03705">
    <property type="entry name" value="CheR_N"/>
    <property type="match status" value="1"/>
</dbReference>
<organism evidence="8 9">
    <name type="scientific">Natrialba aegyptia DSM 13077</name>
    <dbReference type="NCBI Taxonomy" id="1227491"/>
    <lineage>
        <taxon>Archaea</taxon>
        <taxon>Methanobacteriati</taxon>
        <taxon>Methanobacteriota</taxon>
        <taxon>Stenosarchaea group</taxon>
        <taxon>Halobacteria</taxon>
        <taxon>Halobacteriales</taxon>
        <taxon>Natrialbaceae</taxon>
        <taxon>Natrialba</taxon>
    </lineage>
</organism>
<evidence type="ECO:0000313" key="8">
    <source>
        <dbReference type="EMBL" id="ELZ09050.1"/>
    </source>
</evidence>
<reference evidence="8 9" key="1">
    <citation type="journal article" date="2014" name="PLoS Genet.">
        <title>Phylogenetically driven sequencing of extremely halophilic archaea reveals strategies for static and dynamic osmo-response.</title>
        <authorList>
            <person name="Becker E.A."/>
            <person name="Seitzer P.M."/>
            <person name="Tritt A."/>
            <person name="Larsen D."/>
            <person name="Krusor M."/>
            <person name="Yao A.I."/>
            <person name="Wu D."/>
            <person name="Madern D."/>
            <person name="Eisen J.A."/>
            <person name="Darling A.E."/>
            <person name="Facciotti M.T."/>
        </authorList>
    </citation>
    <scope>NUCLEOTIDE SEQUENCE [LARGE SCALE GENOMIC DNA]</scope>
    <source>
        <strain evidence="8 9">DSM 13077</strain>
    </source>
</reference>
<comment type="catalytic activity">
    <reaction evidence="1">
        <text>L-glutamyl-[protein] + S-adenosyl-L-methionine = [protein]-L-glutamate 5-O-methyl ester + S-adenosyl-L-homocysteine</text>
        <dbReference type="Rhea" id="RHEA:24452"/>
        <dbReference type="Rhea" id="RHEA-COMP:10208"/>
        <dbReference type="Rhea" id="RHEA-COMP:10311"/>
        <dbReference type="ChEBI" id="CHEBI:29973"/>
        <dbReference type="ChEBI" id="CHEBI:57856"/>
        <dbReference type="ChEBI" id="CHEBI:59789"/>
        <dbReference type="ChEBI" id="CHEBI:82795"/>
        <dbReference type="EC" id="2.1.1.80"/>
    </reaction>
</comment>
<dbReference type="InterPro" id="IPR050903">
    <property type="entry name" value="Bact_Chemotaxis_MeTrfase"/>
</dbReference>
<dbReference type="SUPFAM" id="SSF47757">
    <property type="entry name" value="Chemotaxis receptor methyltransferase CheR, N-terminal domain"/>
    <property type="match status" value="1"/>
</dbReference>
<gene>
    <name evidence="8" type="ORF">C480_02833</name>
</gene>
<evidence type="ECO:0000313" key="9">
    <source>
        <dbReference type="Proteomes" id="UP000011591"/>
    </source>
</evidence>
<dbReference type="PRINTS" id="PR00996">
    <property type="entry name" value="CHERMTFRASE"/>
</dbReference>
<accession>M0BE03</accession>
<dbReference type="GO" id="GO:0008983">
    <property type="term" value="F:protein-glutamate O-methyltransferase activity"/>
    <property type="evidence" value="ECO:0007669"/>
    <property type="project" value="UniProtKB-EC"/>
</dbReference>
<dbReference type="GO" id="GO:0032259">
    <property type="term" value="P:methylation"/>
    <property type="evidence" value="ECO:0007669"/>
    <property type="project" value="UniProtKB-KW"/>
</dbReference>
<evidence type="ECO:0000256" key="3">
    <source>
        <dbReference type="ARBA" id="ARBA00022603"/>
    </source>
</evidence>
<feature type="domain" description="CheR-type methyltransferase" evidence="7">
    <location>
        <begin position="19"/>
        <end position="284"/>
    </location>
</feature>
<keyword evidence="4 8" id="KW-0808">Transferase</keyword>
<protein>
    <recommendedName>
        <fullName evidence="2">protein-glutamate O-methyltransferase</fullName>
        <ecNumber evidence="2">2.1.1.80</ecNumber>
    </recommendedName>
</protein>
<evidence type="ECO:0000256" key="5">
    <source>
        <dbReference type="ARBA" id="ARBA00022691"/>
    </source>
</evidence>
<name>M0BE03_9EURY</name>
<feature type="compositionally biased region" description="Low complexity" evidence="6">
    <location>
        <begin position="287"/>
        <end position="297"/>
    </location>
</feature>
<dbReference type="Pfam" id="PF01739">
    <property type="entry name" value="CheR"/>
    <property type="match status" value="1"/>
</dbReference>
<dbReference type="Gene3D" id="3.40.50.150">
    <property type="entry name" value="Vaccinia Virus protein VP39"/>
    <property type="match status" value="1"/>
</dbReference>
<feature type="compositionally biased region" description="Acidic residues" evidence="6">
    <location>
        <begin position="321"/>
        <end position="352"/>
    </location>
</feature>
<dbReference type="SMART" id="SM00138">
    <property type="entry name" value="MeTrc"/>
    <property type="match status" value="1"/>
</dbReference>
<evidence type="ECO:0000256" key="2">
    <source>
        <dbReference type="ARBA" id="ARBA00012534"/>
    </source>
</evidence>
<evidence type="ECO:0000256" key="1">
    <source>
        <dbReference type="ARBA" id="ARBA00001541"/>
    </source>
</evidence>
<dbReference type="PANTHER" id="PTHR24422">
    <property type="entry name" value="CHEMOTAXIS PROTEIN METHYLTRANSFERASE"/>
    <property type="match status" value="1"/>
</dbReference>
<evidence type="ECO:0000256" key="4">
    <source>
        <dbReference type="ARBA" id="ARBA00022679"/>
    </source>
</evidence>
<feature type="region of interest" description="Disordered" evidence="6">
    <location>
        <begin position="282"/>
        <end position="364"/>
    </location>
</feature>
<dbReference type="OrthoDB" id="10657at2157"/>
<dbReference type="Proteomes" id="UP000011591">
    <property type="component" value="Unassembled WGS sequence"/>
</dbReference>
<sequence>MSGGTDVDPDDVRGDPERFAALIGYVEDELAFATSHYNDSYLDRRVASRMRRTRSDTYLEYLETLRSDPDEREALLGALSINVTGFFRNPEVWDGIRKILRHYSAVGDDEPIRIWSAACADGREPYSLSLLAHADPAIDAERVEILGTDISVPALETARTGIYEEPRTVDLGDQLSFLDDYGPSDQYIQQRDRTYRVDETIRRSVSFERHDLINDAPKSGFELVVCRNLFIYIDNAYKRPMLETIARSLTPGGYLVIGKAETIPPTLKSAFEVRDARLRIYQRGDAQQTRQQPTQTRSAGSEGDTDTAGGATLATNTDSAADSETDTTDDADDANDADNADGDTDSDSEIDAETAVVEPTGGSE</sequence>
<dbReference type="SUPFAM" id="SSF53335">
    <property type="entry name" value="S-adenosyl-L-methionine-dependent methyltransferases"/>
    <property type="match status" value="1"/>
</dbReference>
<dbReference type="EMBL" id="AOIP01000012">
    <property type="protein sequence ID" value="ELZ09050.1"/>
    <property type="molecule type" value="Genomic_DNA"/>
</dbReference>
<dbReference type="PATRIC" id="fig|1227491.4.peg.581"/>
<dbReference type="InterPro" id="IPR029063">
    <property type="entry name" value="SAM-dependent_MTases_sf"/>
</dbReference>
<dbReference type="PROSITE" id="PS50123">
    <property type="entry name" value="CHER"/>
    <property type="match status" value="1"/>
</dbReference>
<evidence type="ECO:0000259" key="7">
    <source>
        <dbReference type="PROSITE" id="PS50123"/>
    </source>
</evidence>
<keyword evidence="5" id="KW-0949">S-adenosyl-L-methionine</keyword>
<keyword evidence="3 8" id="KW-0489">Methyltransferase</keyword>
<dbReference type="InterPro" id="IPR022641">
    <property type="entry name" value="CheR_N"/>
</dbReference>
<dbReference type="AlphaFoldDB" id="M0BE03"/>